<dbReference type="RefSeq" id="WP_147151127.1">
    <property type="nucleotide sequence ID" value="NZ_BKAJ01000071.1"/>
</dbReference>
<sequence length="402" mass="44092">MNPLLKTTILAATTAFLAGTGTGPALAQGDFLDCLQTIKSEATRQGVSAAIADGAFRNLTPDQKVVDLDGKQPEFSLTYSKYVGSAVSNDRIVKGQQRMAQHRALLDQLQAEYGVPPQYIMAFWGVETNYGGFMGDFQVVRSVATLACMTKRRDFFSNETVQALRILAMNHMTREQMRGSWAGAMGNMQFMPSTFMKWGVDRTGDGRIDLWNSLPDAFASAANFLRGIGWKPPLPAAEEVFLPQNFPLEQADTTIEKPVRTWAQMGVRKAGNAALPNSDEPSSIILPAGYRGPAFILYPNFKAVMNWNRSTLYALSVAILAQQIAGGPPVAQGAPADDEPLSRNTIIDMQNRLARLTLYTDEVDGLLGPKTRSAVRLYQKQIGMPADGHPTPEFVRRLQQAR</sequence>
<dbReference type="SUPFAM" id="SSF53955">
    <property type="entry name" value="Lysozyme-like"/>
    <property type="match status" value="1"/>
</dbReference>
<dbReference type="PANTHER" id="PTHR30163">
    <property type="entry name" value="MEMBRANE-BOUND LYTIC MUREIN TRANSGLYCOSYLASE B"/>
    <property type="match status" value="1"/>
</dbReference>
<dbReference type="InterPro" id="IPR036366">
    <property type="entry name" value="PGBDSf"/>
</dbReference>
<dbReference type="InterPro" id="IPR043426">
    <property type="entry name" value="MltB-like"/>
</dbReference>
<dbReference type="InterPro" id="IPR036365">
    <property type="entry name" value="PGBD-like_sf"/>
</dbReference>
<dbReference type="InterPro" id="IPR023346">
    <property type="entry name" value="Lysozyme-like_dom_sf"/>
</dbReference>
<name>A0A512NCY7_9HYPH</name>
<evidence type="ECO:0000256" key="1">
    <source>
        <dbReference type="SAM" id="SignalP"/>
    </source>
</evidence>
<feature type="domain" description="Transglycosylase SLT" evidence="3">
    <location>
        <begin position="31"/>
        <end position="322"/>
    </location>
</feature>
<dbReference type="Gene3D" id="1.10.101.10">
    <property type="entry name" value="PGBD-like superfamily/PGBD"/>
    <property type="match status" value="1"/>
</dbReference>
<dbReference type="EMBL" id="BKAJ01000071">
    <property type="protein sequence ID" value="GEP56821.1"/>
    <property type="molecule type" value="Genomic_DNA"/>
</dbReference>
<dbReference type="PANTHER" id="PTHR30163:SF8">
    <property type="entry name" value="LYTIC MUREIN TRANSGLYCOSYLASE"/>
    <property type="match status" value="1"/>
</dbReference>
<dbReference type="NCBIfam" id="TIGR02283">
    <property type="entry name" value="MltB_2"/>
    <property type="match status" value="1"/>
</dbReference>
<dbReference type="GO" id="GO:0009253">
    <property type="term" value="P:peptidoglycan catabolic process"/>
    <property type="evidence" value="ECO:0007669"/>
    <property type="project" value="TreeGrafter"/>
</dbReference>
<dbReference type="InterPro" id="IPR002477">
    <property type="entry name" value="Peptidoglycan-bd-like"/>
</dbReference>
<feature type="signal peptide" evidence="1">
    <location>
        <begin position="1"/>
        <end position="27"/>
    </location>
</feature>
<gene>
    <name evidence="4" type="ORF">RSO01_39870</name>
</gene>
<protein>
    <submittedName>
        <fullName evidence="4">Lytic transglycosylase</fullName>
    </submittedName>
</protein>
<dbReference type="Pfam" id="PF01471">
    <property type="entry name" value="PG_binding_1"/>
    <property type="match status" value="1"/>
</dbReference>
<dbReference type="GO" id="GO:0008933">
    <property type="term" value="F:peptidoglycan lytic transglycosylase activity"/>
    <property type="evidence" value="ECO:0007669"/>
    <property type="project" value="TreeGrafter"/>
</dbReference>
<evidence type="ECO:0000313" key="5">
    <source>
        <dbReference type="Proteomes" id="UP000321058"/>
    </source>
</evidence>
<dbReference type="InterPro" id="IPR011970">
    <property type="entry name" value="MltB_2"/>
</dbReference>
<dbReference type="SUPFAM" id="SSF47090">
    <property type="entry name" value="PGBD-like"/>
    <property type="match status" value="1"/>
</dbReference>
<dbReference type="Pfam" id="PF13406">
    <property type="entry name" value="SLT_2"/>
    <property type="match status" value="1"/>
</dbReference>
<dbReference type="CDD" id="cd13399">
    <property type="entry name" value="Slt35-like"/>
    <property type="match status" value="1"/>
</dbReference>
<feature type="chain" id="PRO_5022175580" evidence="1">
    <location>
        <begin position="28"/>
        <end position="402"/>
    </location>
</feature>
<evidence type="ECO:0000259" key="3">
    <source>
        <dbReference type="Pfam" id="PF13406"/>
    </source>
</evidence>
<dbReference type="AlphaFoldDB" id="A0A512NCY7"/>
<dbReference type="Proteomes" id="UP000321058">
    <property type="component" value="Unassembled WGS sequence"/>
</dbReference>
<feature type="domain" description="Peptidoglycan binding-like" evidence="2">
    <location>
        <begin position="343"/>
        <end position="398"/>
    </location>
</feature>
<keyword evidence="5" id="KW-1185">Reference proteome</keyword>
<dbReference type="Gene3D" id="1.10.530.10">
    <property type="match status" value="1"/>
</dbReference>
<dbReference type="Gene3D" id="1.10.8.350">
    <property type="entry name" value="Bacterial muramidase"/>
    <property type="match status" value="1"/>
</dbReference>
<accession>A0A512NCY7</accession>
<organism evidence="4 5">
    <name type="scientific">Reyranella soli</name>
    <dbReference type="NCBI Taxonomy" id="1230389"/>
    <lineage>
        <taxon>Bacteria</taxon>
        <taxon>Pseudomonadati</taxon>
        <taxon>Pseudomonadota</taxon>
        <taxon>Alphaproteobacteria</taxon>
        <taxon>Hyphomicrobiales</taxon>
        <taxon>Reyranellaceae</taxon>
        <taxon>Reyranella</taxon>
    </lineage>
</organism>
<keyword evidence="1" id="KW-0732">Signal</keyword>
<evidence type="ECO:0000259" key="2">
    <source>
        <dbReference type="Pfam" id="PF01471"/>
    </source>
</evidence>
<evidence type="ECO:0000313" key="4">
    <source>
        <dbReference type="EMBL" id="GEP56821.1"/>
    </source>
</evidence>
<comment type="caution">
    <text evidence="4">The sequence shown here is derived from an EMBL/GenBank/DDBJ whole genome shotgun (WGS) entry which is preliminary data.</text>
</comment>
<reference evidence="4 5" key="1">
    <citation type="submission" date="2019-07" db="EMBL/GenBank/DDBJ databases">
        <title>Whole genome shotgun sequence of Reyranella soli NBRC 108950.</title>
        <authorList>
            <person name="Hosoyama A."/>
            <person name="Uohara A."/>
            <person name="Ohji S."/>
            <person name="Ichikawa N."/>
        </authorList>
    </citation>
    <scope>NUCLEOTIDE SEQUENCE [LARGE SCALE GENOMIC DNA]</scope>
    <source>
        <strain evidence="4 5">NBRC 108950</strain>
    </source>
</reference>
<proteinExistence type="predicted"/>
<dbReference type="OrthoDB" id="9808544at2"/>
<dbReference type="InterPro" id="IPR031304">
    <property type="entry name" value="SLT_2"/>
</dbReference>